<dbReference type="AlphaFoldDB" id="A0AA41UKL7"/>
<evidence type="ECO:0000313" key="3">
    <source>
        <dbReference type="Proteomes" id="UP001165427"/>
    </source>
</evidence>
<feature type="compositionally biased region" description="Basic and acidic residues" evidence="1">
    <location>
        <begin position="73"/>
        <end position="83"/>
    </location>
</feature>
<feature type="compositionally biased region" description="Pro residues" evidence="1">
    <location>
        <begin position="84"/>
        <end position="103"/>
    </location>
</feature>
<organism evidence="2 3">
    <name type="scientific">Desulfatitalea alkaliphila</name>
    <dbReference type="NCBI Taxonomy" id="2929485"/>
    <lineage>
        <taxon>Bacteria</taxon>
        <taxon>Pseudomonadati</taxon>
        <taxon>Thermodesulfobacteriota</taxon>
        <taxon>Desulfobacteria</taxon>
        <taxon>Desulfobacterales</taxon>
        <taxon>Desulfosarcinaceae</taxon>
        <taxon>Desulfatitalea</taxon>
    </lineage>
</organism>
<name>A0AA41UKL7_9BACT</name>
<comment type="caution">
    <text evidence="2">The sequence shown here is derived from an EMBL/GenBank/DDBJ whole genome shotgun (WGS) entry which is preliminary data.</text>
</comment>
<proteinExistence type="predicted"/>
<accession>A0AA41UKL7</accession>
<dbReference type="EMBL" id="JALJRB010000026">
    <property type="protein sequence ID" value="MCJ8502439.1"/>
    <property type="molecule type" value="Genomic_DNA"/>
</dbReference>
<gene>
    <name evidence="2" type="ORF">MRX98_17815</name>
</gene>
<feature type="region of interest" description="Disordered" evidence="1">
    <location>
        <begin position="47"/>
        <end position="110"/>
    </location>
</feature>
<dbReference type="RefSeq" id="WP_246913217.1">
    <property type="nucleotide sequence ID" value="NZ_JALJRB010000026.1"/>
</dbReference>
<protein>
    <submittedName>
        <fullName evidence="2">AMIN domain-containing protein</fullName>
    </submittedName>
</protein>
<sequence length="218" mass="23536">MSVLHSPRAPWILLLLFGAAVLVLVLLAAGRDVGLLRDADTLSDPSALTREVRMPIPQVPPSSARGQAPASPAKERPIPDRPQDPPAPPPVAAPRDVPPPAVPEPTAGPGRLLAYTITHHDEDTGLTARFRTDIPVADPRVFFLADPALWVVDLPGRWTNLAPRVHTSDQGVVGRMVIGEHPDHLRIVFHYRDRDRPRPAAAPVVTRQSQGITVSIAP</sequence>
<evidence type="ECO:0000313" key="2">
    <source>
        <dbReference type="EMBL" id="MCJ8502439.1"/>
    </source>
</evidence>
<reference evidence="2" key="1">
    <citation type="submission" date="2022-04" db="EMBL/GenBank/DDBJ databases">
        <title>Desulfatitalea alkaliphila sp. nov., a novel anaerobic sulfate-reducing bacterium isolated from terrestrial mud volcano, Taman Peninsula, Russia.</title>
        <authorList>
            <person name="Khomyakova M.A."/>
            <person name="Merkel A.Y."/>
            <person name="Slobodkin A.I."/>
        </authorList>
    </citation>
    <scope>NUCLEOTIDE SEQUENCE</scope>
    <source>
        <strain evidence="2">M08but</strain>
    </source>
</reference>
<keyword evidence="3" id="KW-1185">Reference proteome</keyword>
<evidence type="ECO:0000256" key="1">
    <source>
        <dbReference type="SAM" id="MobiDB-lite"/>
    </source>
</evidence>
<dbReference type="Proteomes" id="UP001165427">
    <property type="component" value="Unassembled WGS sequence"/>
</dbReference>